<dbReference type="Proteomes" id="UP000240527">
    <property type="component" value="Chromosome"/>
</dbReference>
<proteinExistence type="predicted"/>
<accession>A0ABN5IUZ9</accession>
<dbReference type="RefSeq" id="WP_013079657.1">
    <property type="nucleotide sequence ID" value="NZ_CP027850.1"/>
</dbReference>
<sequence length="83" mass="8893">MSLRLLKLNRPVAERQAVWINSADVTHVQEATGDADYAEVHLRNGAIIQAVESASSIAEALQTGAVEINDDGKPRGDEPMPIA</sequence>
<dbReference type="EMBL" id="CP027850">
    <property type="protein sequence ID" value="AVQ02697.1"/>
    <property type="molecule type" value="Genomic_DNA"/>
</dbReference>
<gene>
    <name evidence="1" type="ORF">B7G68_13055</name>
</gene>
<reference evidence="1 2" key="1">
    <citation type="journal article" date="2015" name="Biotechnol. Bioeng.">
        <title>Genome sequence and phenotypic characterization of Caulobacter segnis.</title>
        <authorList>
            <person name="Patel S."/>
            <person name="Fletcher B."/>
            <person name="Scott D.C."/>
            <person name="Ely B."/>
        </authorList>
    </citation>
    <scope>NUCLEOTIDE SEQUENCE [LARGE SCALE GENOMIC DNA]</scope>
    <source>
        <strain evidence="1 2">TK0059</strain>
    </source>
</reference>
<protein>
    <recommendedName>
        <fullName evidence="3">DUF3203 domain-containing protein</fullName>
    </recommendedName>
</protein>
<evidence type="ECO:0000313" key="1">
    <source>
        <dbReference type="EMBL" id="AVQ02697.1"/>
    </source>
</evidence>
<evidence type="ECO:0008006" key="3">
    <source>
        <dbReference type="Google" id="ProtNLM"/>
    </source>
</evidence>
<evidence type="ECO:0000313" key="2">
    <source>
        <dbReference type="Proteomes" id="UP000240527"/>
    </source>
</evidence>
<name>A0ABN5IUZ9_9CAUL</name>
<organism evidence="1 2">
    <name type="scientific">Caulobacter segnis</name>
    <dbReference type="NCBI Taxonomy" id="88688"/>
    <lineage>
        <taxon>Bacteria</taxon>
        <taxon>Pseudomonadati</taxon>
        <taxon>Pseudomonadota</taxon>
        <taxon>Alphaproteobacteria</taxon>
        <taxon>Caulobacterales</taxon>
        <taxon>Caulobacteraceae</taxon>
        <taxon>Caulobacter</taxon>
    </lineage>
</organism>
<keyword evidence="2" id="KW-1185">Reference proteome</keyword>